<name>A0ABV6RAT3_9MICO</name>
<feature type="compositionally biased region" description="Low complexity" evidence="1">
    <location>
        <begin position="30"/>
        <end position="44"/>
    </location>
</feature>
<dbReference type="EMBL" id="JBHLSV010000003">
    <property type="protein sequence ID" value="MFC0673003.1"/>
    <property type="molecule type" value="Genomic_DNA"/>
</dbReference>
<keyword evidence="3" id="KW-1185">Reference proteome</keyword>
<sequence length="152" mass="15763">MEPPAGAPPATGSTSTEAPGSQEPTESEEAAATTAPSAEASGAEDPAPGPEAVEGRWCSADADDDSAMACFTVELPTVTYDDGTAYDITAHDSPWDHGDGVFEYAMEDAPFGTYYPAGVPLEGYDGSYGPDPIDQDRIWNSQAGPLALRVED</sequence>
<reference evidence="2 3" key="1">
    <citation type="submission" date="2024-09" db="EMBL/GenBank/DDBJ databases">
        <authorList>
            <person name="Sun Q."/>
            <person name="Mori K."/>
        </authorList>
    </citation>
    <scope>NUCLEOTIDE SEQUENCE [LARGE SCALE GENOMIC DNA]</scope>
    <source>
        <strain evidence="2 3">CICC 10874</strain>
    </source>
</reference>
<evidence type="ECO:0000313" key="3">
    <source>
        <dbReference type="Proteomes" id="UP001589793"/>
    </source>
</evidence>
<organism evidence="2 3">
    <name type="scientific">Brachybacterium hainanense</name>
    <dbReference type="NCBI Taxonomy" id="1541174"/>
    <lineage>
        <taxon>Bacteria</taxon>
        <taxon>Bacillati</taxon>
        <taxon>Actinomycetota</taxon>
        <taxon>Actinomycetes</taxon>
        <taxon>Micrococcales</taxon>
        <taxon>Dermabacteraceae</taxon>
        <taxon>Brachybacterium</taxon>
    </lineage>
</organism>
<dbReference type="RefSeq" id="WP_376978231.1">
    <property type="nucleotide sequence ID" value="NZ_JBHLSV010000003.1"/>
</dbReference>
<proteinExistence type="predicted"/>
<protein>
    <submittedName>
        <fullName evidence="2">Uncharacterized protein</fullName>
    </submittedName>
</protein>
<comment type="caution">
    <text evidence="2">The sequence shown here is derived from an EMBL/GenBank/DDBJ whole genome shotgun (WGS) entry which is preliminary data.</text>
</comment>
<gene>
    <name evidence="2" type="ORF">ACFFF6_03420</name>
</gene>
<accession>A0ABV6RAT3</accession>
<evidence type="ECO:0000313" key="2">
    <source>
        <dbReference type="EMBL" id="MFC0673003.1"/>
    </source>
</evidence>
<feature type="region of interest" description="Disordered" evidence="1">
    <location>
        <begin position="1"/>
        <end position="60"/>
    </location>
</feature>
<evidence type="ECO:0000256" key="1">
    <source>
        <dbReference type="SAM" id="MobiDB-lite"/>
    </source>
</evidence>
<dbReference type="Proteomes" id="UP001589793">
    <property type="component" value="Unassembled WGS sequence"/>
</dbReference>